<name>A0A2H4J121_9CAUD</name>
<proteinExistence type="predicted"/>
<accession>A0A2H4J121</accession>
<evidence type="ECO:0000313" key="1">
    <source>
        <dbReference type="EMBL" id="ASN68674.1"/>
    </source>
</evidence>
<gene>
    <name evidence="1" type="ORF">3S11_5</name>
</gene>
<evidence type="ECO:0008006" key="2">
    <source>
        <dbReference type="Google" id="ProtNLM"/>
    </source>
</evidence>
<sequence>MSKVLFKLDPNPTFDALVAIPVPGGSKADVKFTFKHRSKTELEDFLSNNKDMDDTTLVKSIADGWELDDEFNDENIGRLLNNYIGAGSAIYVKYLEELYQAKRLN</sequence>
<dbReference type="Pfam" id="PF08748">
    <property type="entry name" value="Phage_TAC_4"/>
    <property type="match status" value="1"/>
</dbReference>
<dbReference type="EMBL" id="MF417879">
    <property type="protein sequence ID" value="ASN68674.1"/>
    <property type="molecule type" value="Genomic_DNA"/>
</dbReference>
<dbReference type="InterPro" id="IPR014859">
    <property type="entry name" value="Phage_TAC_4"/>
</dbReference>
<reference evidence="1" key="1">
    <citation type="submission" date="2017-06" db="EMBL/GenBank/DDBJ databases">
        <title>Novel phages from South African skin metaviromes.</title>
        <authorList>
            <person name="van Zyl L.J."/>
            <person name="Abrahams Y."/>
            <person name="Stander E.A."/>
            <person name="Kirby B.M."/>
            <person name="Clavaud C."/>
            <person name="Farcet C."/>
            <person name="Breton L."/>
            <person name="Trindade M.I."/>
        </authorList>
    </citation>
    <scope>NUCLEOTIDE SEQUENCE</scope>
</reference>
<protein>
    <recommendedName>
        <fullName evidence="2">Tape measure chaperone</fullName>
    </recommendedName>
</protein>
<organism evidence="1">
    <name type="scientific">uncultured Caudovirales phage</name>
    <dbReference type="NCBI Taxonomy" id="2100421"/>
    <lineage>
        <taxon>Viruses</taxon>
        <taxon>Duplodnaviria</taxon>
        <taxon>Heunggongvirae</taxon>
        <taxon>Uroviricota</taxon>
        <taxon>Caudoviricetes</taxon>
        <taxon>Peduoviridae</taxon>
        <taxon>Maltschvirus</taxon>
        <taxon>Maltschvirus maltsch</taxon>
    </lineage>
</organism>